<dbReference type="EMBL" id="CP016024">
    <property type="protein sequence ID" value="ANJ76385.1"/>
    <property type="molecule type" value="Genomic_DNA"/>
</dbReference>
<dbReference type="InterPro" id="IPR021647">
    <property type="entry name" value="CusF_Ec"/>
</dbReference>
<keyword evidence="2" id="KW-0614">Plasmid</keyword>
<reference evidence="3" key="1">
    <citation type="submission" date="2016-06" db="EMBL/GenBank/DDBJ databases">
        <authorList>
            <person name="Xu Y."/>
            <person name="Nagy A."/>
            <person name="Yan X."/>
            <person name="Kim S.W."/>
            <person name="Haley B."/>
            <person name="Liu N.T."/>
            <person name="Nou X."/>
        </authorList>
    </citation>
    <scope>NUCLEOTIDE SEQUENCE [LARGE SCALE GENOMIC DNA]</scope>
    <source>
        <strain evidence="3">ATCC 49129</strain>
        <plasmid evidence="3">pri-1</plasmid>
    </source>
</reference>
<sequence length="112" mass="11847">MKHIKTFAIVLALAAAPAAFAAESMDGMDMKPAGHAKQAPSPVAADIQKIDLQAGKVTLKHAAIENLGMPAMTMAFPVKDRASLKNFKEGESVSVMFDKVGGKPTVVDIQRK</sequence>
<evidence type="ECO:0000313" key="2">
    <source>
        <dbReference type="EMBL" id="ANJ76385.1"/>
    </source>
</evidence>
<dbReference type="Proteomes" id="UP000078572">
    <property type="component" value="Plasmid pRI-1"/>
</dbReference>
<evidence type="ECO:0008006" key="4">
    <source>
        <dbReference type="Google" id="ProtNLM"/>
    </source>
</evidence>
<dbReference type="AlphaFoldDB" id="A0A192A7D7"/>
<dbReference type="GeneID" id="61529818"/>
<name>A0A192A7D7_9RALS</name>
<protein>
    <recommendedName>
        <fullName evidence="4">Copper-binding protein</fullName>
    </recommendedName>
</protein>
<gene>
    <name evidence="2" type="ORF">A9Y76_27685</name>
</gene>
<evidence type="ECO:0000256" key="1">
    <source>
        <dbReference type="SAM" id="SignalP"/>
    </source>
</evidence>
<feature type="signal peptide" evidence="1">
    <location>
        <begin position="1"/>
        <end position="21"/>
    </location>
</feature>
<keyword evidence="3" id="KW-1185">Reference proteome</keyword>
<geneLocation type="plasmid" evidence="3">
    <name>pri-1</name>
</geneLocation>
<dbReference type="RefSeq" id="WP_024979364.1">
    <property type="nucleotide sequence ID" value="NZ_CP016024.1"/>
</dbReference>
<dbReference type="InterPro" id="IPR042230">
    <property type="entry name" value="CusF_sf"/>
</dbReference>
<organism evidence="2 3">
    <name type="scientific">Ralstonia insidiosa</name>
    <dbReference type="NCBI Taxonomy" id="190721"/>
    <lineage>
        <taxon>Bacteria</taxon>
        <taxon>Pseudomonadati</taxon>
        <taxon>Pseudomonadota</taxon>
        <taxon>Betaproteobacteria</taxon>
        <taxon>Burkholderiales</taxon>
        <taxon>Burkholderiaceae</taxon>
        <taxon>Ralstonia</taxon>
    </lineage>
</organism>
<accession>A0A192A7D7</accession>
<dbReference type="Pfam" id="PF11604">
    <property type="entry name" value="CusF_Ec"/>
    <property type="match status" value="1"/>
</dbReference>
<proteinExistence type="predicted"/>
<dbReference type="OrthoDB" id="9180744at2"/>
<evidence type="ECO:0000313" key="3">
    <source>
        <dbReference type="Proteomes" id="UP000078572"/>
    </source>
</evidence>
<keyword evidence="1" id="KW-0732">Signal</keyword>
<feature type="chain" id="PRO_5008251094" description="Copper-binding protein" evidence="1">
    <location>
        <begin position="22"/>
        <end position="112"/>
    </location>
</feature>
<dbReference type="Gene3D" id="2.40.50.320">
    <property type="entry name" value="Copper binding periplasmic protein CusF"/>
    <property type="match status" value="1"/>
</dbReference>